<gene>
    <name evidence="1" type="ORF">WKI67_43180</name>
</gene>
<proteinExistence type="predicted"/>
<sequence length="222" mass="23660">MTAGWCSRTLRAVVFAAICVLLAALGHVVITGIAVPWWALVVGVVATGGIAWWLAGRERGLFVVVSVAVAAQLLLDSLFSSAQLVLRPESSGEASLAWRWVPYLLCGPSTGSGADSEGIAMPLHSMSHDMGAMSSMGMLVAHLVAAVLCGLWLAHGERAAFRILRAVGGRLVAPLRLLLWIPAPTHRPRVRPRRGRSNRVPKQLLLVYAITSRGPPLRTAVV</sequence>
<evidence type="ECO:0000313" key="1">
    <source>
        <dbReference type="EMBL" id="MEJ8640095.1"/>
    </source>
</evidence>
<protein>
    <submittedName>
        <fullName evidence="1">Uncharacterized protein</fullName>
    </submittedName>
</protein>
<name>A0ACC6Q909_9ACTN</name>
<organism evidence="1 2">
    <name type="scientific">Streptomyces achmelvichensis</name>
    <dbReference type="NCBI Taxonomy" id="3134111"/>
    <lineage>
        <taxon>Bacteria</taxon>
        <taxon>Bacillati</taxon>
        <taxon>Actinomycetota</taxon>
        <taxon>Actinomycetes</taxon>
        <taxon>Kitasatosporales</taxon>
        <taxon>Streptomycetaceae</taxon>
        <taxon>Streptomyces</taxon>
    </lineage>
</organism>
<reference evidence="1" key="1">
    <citation type="submission" date="2024-03" db="EMBL/GenBank/DDBJ databases">
        <title>Novel Streptomyces species of biotechnological and ecological value are a feature of Machair soil.</title>
        <authorList>
            <person name="Prole J.R."/>
            <person name="Goodfellow M."/>
            <person name="Allenby N."/>
            <person name="Ward A.C."/>
        </authorList>
    </citation>
    <scope>NUCLEOTIDE SEQUENCE</scope>
    <source>
        <strain evidence="1">MS2.AVA.5</strain>
    </source>
</reference>
<keyword evidence="2" id="KW-1185">Reference proteome</keyword>
<evidence type="ECO:0000313" key="2">
    <source>
        <dbReference type="Proteomes" id="UP001377168"/>
    </source>
</evidence>
<dbReference type="EMBL" id="JBBKAJ010000039">
    <property type="protein sequence ID" value="MEJ8640095.1"/>
    <property type="molecule type" value="Genomic_DNA"/>
</dbReference>
<dbReference type="Proteomes" id="UP001377168">
    <property type="component" value="Unassembled WGS sequence"/>
</dbReference>
<comment type="caution">
    <text evidence="1">The sequence shown here is derived from an EMBL/GenBank/DDBJ whole genome shotgun (WGS) entry which is preliminary data.</text>
</comment>
<accession>A0ACC6Q909</accession>